<name>A0A8S1SHE8_PAROT</name>
<accession>A0A8S1SHE8</accession>
<protein>
    <submittedName>
        <fullName evidence="2">Uncharacterized protein</fullName>
    </submittedName>
</protein>
<comment type="caution">
    <text evidence="2">The sequence shown here is derived from an EMBL/GenBank/DDBJ whole genome shotgun (WGS) entry which is preliminary data.</text>
</comment>
<evidence type="ECO:0000313" key="2">
    <source>
        <dbReference type="EMBL" id="CAD8139955.1"/>
    </source>
</evidence>
<sequence length="59" mass="6963">MMDVVVDQWTKSYRNLNLKSIFYENGIVLFYQGSELITTILNFFEMRGKTLMISHLLSI</sequence>
<gene>
    <name evidence="2" type="ORF">POCTA_138.1.T0110156</name>
</gene>
<dbReference type="Proteomes" id="UP000683925">
    <property type="component" value="Unassembled WGS sequence"/>
</dbReference>
<organism evidence="2 3">
    <name type="scientific">Paramecium octaurelia</name>
    <dbReference type="NCBI Taxonomy" id="43137"/>
    <lineage>
        <taxon>Eukaryota</taxon>
        <taxon>Sar</taxon>
        <taxon>Alveolata</taxon>
        <taxon>Ciliophora</taxon>
        <taxon>Intramacronucleata</taxon>
        <taxon>Oligohymenophorea</taxon>
        <taxon>Peniculida</taxon>
        <taxon>Parameciidae</taxon>
        <taxon>Paramecium</taxon>
    </lineage>
</organism>
<keyword evidence="3" id="KW-1185">Reference proteome</keyword>
<evidence type="ECO:0000256" key="1">
    <source>
        <dbReference type="SAM" id="Phobius"/>
    </source>
</evidence>
<proteinExistence type="predicted"/>
<keyword evidence="1" id="KW-0472">Membrane</keyword>
<dbReference type="AlphaFoldDB" id="A0A8S1SHE8"/>
<dbReference type="EMBL" id="CAJJDP010000010">
    <property type="protein sequence ID" value="CAD8139955.1"/>
    <property type="molecule type" value="Genomic_DNA"/>
</dbReference>
<feature type="transmembrane region" description="Helical" evidence="1">
    <location>
        <begin position="20"/>
        <end position="44"/>
    </location>
</feature>
<keyword evidence="1" id="KW-1133">Transmembrane helix</keyword>
<keyword evidence="1" id="KW-0812">Transmembrane</keyword>
<reference evidence="2" key="1">
    <citation type="submission" date="2021-01" db="EMBL/GenBank/DDBJ databases">
        <authorList>
            <consortium name="Genoscope - CEA"/>
            <person name="William W."/>
        </authorList>
    </citation>
    <scope>NUCLEOTIDE SEQUENCE</scope>
</reference>
<evidence type="ECO:0000313" key="3">
    <source>
        <dbReference type="Proteomes" id="UP000683925"/>
    </source>
</evidence>